<dbReference type="AlphaFoldDB" id="A0A4U5NDQ2"/>
<dbReference type="EMBL" id="AZBU02000004">
    <property type="protein sequence ID" value="TKR80750.1"/>
    <property type="molecule type" value="Genomic_DNA"/>
</dbReference>
<proteinExistence type="predicted"/>
<keyword evidence="2" id="KW-1185">Reference proteome</keyword>
<dbReference type="Gene3D" id="3.40.20.10">
    <property type="entry name" value="Severin"/>
    <property type="match status" value="1"/>
</dbReference>
<name>A0A4U5NDQ2_STECR</name>
<protein>
    <submittedName>
        <fullName evidence="1">Uncharacterized protein</fullName>
    </submittedName>
</protein>
<reference evidence="1 2" key="2">
    <citation type="journal article" date="2019" name="G3 (Bethesda)">
        <title>Hybrid Assembly of the Genome of the Entomopathogenic Nematode Steinernema carpocapsae Identifies the X-Chromosome.</title>
        <authorList>
            <person name="Serra L."/>
            <person name="Macchietto M."/>
            <person name="Macias-Munoz A."/>
            <person name="McGill C.J."/>
            <person name="Rodriguez I.M."/>
            <person name="Rodriguez B."/>
            <person name="Murad R."/>
            <person name="Mortazavi A."/>
        </authorList>
    </citation>
    <scope>NUCLEOTIDE SEQUENCE [LARGE SCALE GENOMIC DNA]</scope>
    <source>
        <strain evidence="1 2">ALL</strain>
    </source>
</reference>
<dbReference type="OrthoDB" id="6375767at2759"/>
<comment type="caution">
    <text evidence="1">The sequence shown here is derived from an EMBL/GenBank/DDBJ whole genome shotgun (WGS) entry which is preliminary data.</text>
</comment>
<evidence type="ECO:0000313" key="1">
    <source>
        <dbReference type="EMBL" id="TKR80750.1"/>
    </source>
</evidence>
<reference evidence="1 2" key="1">
    <citation type="journal article" date="2015" name="Genome Biol.">
        <title>Comparative genomics of Steinernema reveals deeply conserved gene regulatory networks.</title>
        <authorList>
            <person name="Dillman A.R."/>
            <person name="Macchietto M."/>
            <person name="Porter C.F."/>
            <person name="Rogers A."/>
            <person name="Williams B."/>
            <person name="Antoshechkin I."/>
            <person name="Lee M.M."/>
            <person name="Goodwin Z."/>
            <person name="Lu X."/>
            <person name="Lewis E.E."/>
            <person name="Goodrich-Blair H."/>
            <person name="Stock S.P."/>
            <person name="Adams B.J."/>
            <person name="Sternberg P.W."/>
            <person name="Mortazavi A."/>
        </authorList>
    </citation>
    <scope>NUCLEOTIDE SEQUENCE [LARGE SCALE GENOMIC DNA]</scope>
    <source>
        <strain evidence="1 2">ALL</strain>
    </source>
</reference>
<accession>A0A4U5NDQ2</accession>
<dbReference type="InterPro" id="IPR029006">
    <property type="entry name" value="ADF-H/Gelsolin-like_dom_sf"/>
</dbReference>
<dbReference type="Proteomes" id="UP000298663">
    <property type="component" value="Unassembled WGS sequence"/>
</dbReference>
<organism evidence="1 2">
    <name type="scientific">Steinernema carpocapsae</name>
    <name type="common">Entomopathogenic nematode</name>
    <dbReference type="NCBI Taxonomy" id="34508"/>
    <lineage>
        <taxon>Eukaryota</taxon>
        <taxon>Metazoa</taxon>
        <taxon>Ecdysozoa</taxon>
        <taxon>Nematoda</taxon>
        <taxon>Chromadorea</taxon>
        <taxon>Rhabditida</taxon>
        <taxon>Tylenchina</taxon>
        <taxon>Panagrolaimomorpha</taxon>
        <taxon>Strongyloidoidea</taxon>
        <taxon>Steinernematidae</taxon>
        <taxon>Steinernema</taxon>
    </lineage>
</organism>
<evidence type="ECO:0000313" key="2">
    <source>
        <dbReference type="Proteomes" id="UP000298663"/>
    </source>
</evidence>
<dbReference type="SUPFAM" id="SSF55753">
    <property type="entry name" value="Actin depolymerizing proteins"/>
    <property type="match status" value="1"/>
</dbReference>
<sequence length="72" mass="8576">MEWKAERIGAEEGLQVWRVEKLELKEVDETEFGNFFSGDCYVLLKRLSSYDPWIAGSSELERAFLDRRIEFR</sequence>
<gene>
    <name evidence="1" type="ORF">L596_014770</name>
</gene>